<dbReference type="InterPro" id="IPR016024">
    <property type="entry name" value="ARM-type_fold"/>
</dbReference>
<protein>
    <submittedName>
        <fullName evidence="7">Beta-catenin-like protein 1</fullName>
    </submittedName>
</protein>
<keyword evidence="4" id="KW-0175">Coiled coil</keyword>
<gene>
    <name evidence="7" type="ORF">BON22_1531</name>
</gene>
<dbReference type="Pfam" id="PF08216">
    <property type="entry name" value="CTNNBL"/>
    <property type="match status" value="1"/>
</dbReference>
<dbReference type="InterPro" id="IPR011989">
    <property type="entry name" value="ARM-like"/>
</dbReference>
<accession>A0A1V2LB37</accession>
<evidence type="ECO:0000313" key="8">
    <source>
        <dbReference type="Proteomes" id="UP000189513"/>
    </source>
</evidence>
<dbReference type="EMBL" id="MPUK01000002">
    <property type="protein sequence ID" value="ONH68855.1"/>
    <property type="molecule type" value="Genomic_DNA"/>
</dbReference>
<evidence type="ECO:0000256" key="4">
    <source>
        <dbReference type="ARBA" id="ARBA00023054"/>
    </source>
</evidence>
<dbReference type="SUPFAM" id="SSF48371">
    <property type="entry name" value="ARM repeat"/>
    <property type="match status" value="1"/>
</dbReference>
<dbReference type="InterPro" id="IPR039678">
    <property type="entry name" value="CTNNBL1"/>
</dbReference>
<evidence type="ECO:0000259" key="6">
    <source>
        <dbReference type="SMART" id="SM01156"/>
    </source>
</evidence>
<dbReference type="PANTHER" id="PTHR14978:SF0">
    <property type="entry name" value="BETA-CATENIN-LIKE PROTEIN 1"/>
    <property type="match status" value="1"/>
</dbReference>
<comment type="caution">
    <text evidence="7">The sequence shown here is derived from an EMBL/GenBank/DDBJ whole genome shotgun (WGS) entry which is preliminary data.</text>
</comment>
<keyword evidence="2" id="KW-0597">Phosphoprotein</keyword>
<dbReference type="Gene3D" id="1.25.10.10">
    <property type="entry name" value="Leucine-rich Repeat Variant"/>
    <property type="match status" value="1"/>
</dbReference>
<evidence type="ECO:0000256" key="3">
    <source>
        <dbReference type="ARBA" id="ARBA00022737"/>
    </source>
</evidence>
<dbReference type="VEuPathDB" id="FungiDB:BON22_1531"/>
<evidence type="ECO:0000313" key="7">
    <source>
        <dbReference type="EMBL" id="ONH68855.1"/>
    </source>
</evidence>
<proteinExistence type="predicted"/>
<dbReference type="SMART" id="SM01156">
    <property type="entry name" value="DUF1716"/>
    <property type="match status" value="1"/>
</dbReference>
<organism evidence="7 8">
    <name type="scientific">Cyberlindnera fabianii</name>
    <name type="common">Yeast</name>
    <name type="synonym">Hansenula fabianii</name>
    <dbReference type="NCBI Taxonomy" id="36022"/>
    <lineage>
        <taxon>Eukaryota</taxon>
        <taxon>Fungi</taxon>
        <taxon>Dikarya</taxon>
        <taxon>Ascomycota</taxon>
        <taxon>Saccharomycotina</taxon>
        <taxon>Saccharomycetes</taxon>
        <taxon>Phaffomycetales</taxon>
        <taxon>Phaffomycetaceae</taxon>
        <taxon>Cyberlindnera</taxon>
    </lineage>
</organism>
<dbReference type="GO" id="GO:0005681">
    <property type="term" value="C:spliceosomal complex"/>
    <property type="evidence" value="ECO:0007669"/>
    <property type="project" value="TreeGrafter"/>
</dbReference>
<dbReference type="STRING" id="36022.A0A1V2LB37"/>
<dbReference type="AlphaFoldDB" id="A0A1V2LB37"/>
<reference evidence="8" key="1">
    <citation type="journal article" date="2017" name="Genome Announc.">
        <title>Genome sequences of Cyberlindnera fabianii 65, Pichia kudriavzevii 129, and Saccharomyces cerevisiae 131 isolated from fermented masau fruits in Zimbabwe.</title>
        <authorList>
            <person name="van Rijswijck I.M.H."/>
            <person name="Derks M.F.L."/>
            <person name="Abee T."/>
            <person name="de Ridder D."/>
            <person name="Smid E.J."/>
        </authorList>
    </citation>
    <scope>NUCLEOTIDE SEQUENCE [LARGE SCALE GENOMIC DNA]</scope>
    <source>
        <strain evidence="8">65</strain>
    </source>
</reference>
<sequence length="493" mass="56226">MGDVSPLSINSSIARHLDTNMVASQLKRRRLDIPDIPDIEKEQVTIDFPWLSKIVGTITSTLAENSTQRDKYPNEPLRFLDTETALYAQVKELSNITENPSLLEDPQLLIKVLPDLLSHPNEDIVEQSTITLSDFIDHEYEPFSESFISWLLSTKILQNLLLKSPSIQKLSLQMIAELCEYESFKEQVQLQLTEDVFLFLSRINEQTSTPDMTETLYDVIYRLVSIDISTFCTKFPFAIEILLVTLSKMINRDYTPDLEPIEDIVDSLGSCLTDHNGYDSIVHYEGFELFVLLMKKTGEWGFRTFLKLAGLAMDSLNKRSNVDLSLDIVRSNHFLKSVFKSYNSGNEKSVIQVFVGLMVFLPFGSDERVRVINRLVSKEGKGVKTILKTTLKTDLAVLGVNGTYDFDDLYLEKIEAGLDLIQKVVLLFAWLLIEDDELKAEIVSYGVDIQKINVILRSYEAELVFNYDNAQDENKEDSLETLSMVRELLAHLE</sequence>
<evidence type="ECO:0000256" key="1">
    <source>
        <dbReference type="ARBA" id="ARBA00004123"/>
    </source>
</evidence>
<keyword evidence="3" id="KW-0677">Repeat</keyword>
<evidence type="ECO:0000256" key="5">
    <source>
        <dbReference type="ARBA" id="ARBA00023242"/>
    </source>
</evidence>
<comment type="subcellular location">
    <subcellularLocation>
        <location evidence="1">Nucleus</location>
    </subcellularLocation>
</comment>
<feature type="domain" description="Beta-catenin-like protein 1 N-terminal" evidence="6">
    <location>
        <begin position="26"/>
        <end position="129"/>
    </location>
</feature>
<dbReference type="Proteomes" id="UP000189513">
    <property type="component" value="Unassembled WGS sequence"/>
</dbReference>
<keyword evidence="8" id="KW-1185">Reference proteome</keyword>
<evidence type="ECO:0000256" key="2">
    <source>
        <dbReference type="ARBA" id="ARBA00022553"/>
    </source>
</evidence>
<keyword evidence="5" id="KW-0539">Nucleus</keyword>
<name>A0A1V2LB37_CYBFA</name>
<dbReference type="PANTHER" id="PTHR14978">
    <property type="entry name" value="BETA-CATENIN-LIKE PROTEIN 1 NUCLEAR ASSOCIATED PROTEIN"/>
    <property type="match status" value="1"/>
</dbReference>
<dbReference type="OMA" id="ISIACID"/>
<dbReference type="InterPro" id="IPR013180">
    <property type="entry name" value="CTNNBL1_N"/>
</dbReference>